<evidence type="ECO:0000313" key="8">
    <source>
        <dbReference type="Proteomes" id="UP000325177"/>
    </source>
</evidence>
<dbReference type="AlphaFoldDB" id="A0A5P1UPQ3"/>
<evidence type="ECO:0000256" key="4">
    <source>
        <dbReference type="ARBA" id="ARBA00022989"/>
    </source>
</evidence>
<gene>
    <name evidence="7" type="ORF">F2A31_03975</name>
</gene>
<evidence type="ECO:0000256" key="2">
    <source>
        <dbReference type="ARBA" id="ARBA00022475"/>
    </source>
</evidence>
<dbReference type="GO" id="GO:0015171">
    <property type="term" value="F:amino acid transmembrane transporter activity"/>
    <property type="evidence" value="ECO:0007669"/>
    <property type="project" value="TreeGrafter"/>
</dbReference>
<dbReference type="PANTHER" id="PTHR30086">
    <property type="entry name" value="ARGININE EXPORTER PROTEIN ARGO"/>
    <property type="match status" value="1"/>
</dbReference>
<feature type="transmembrane region" description="Helical" evidence="6">
    <location>
        <begin position="69"/>
        <end position="86"/>
    </location>
</feature>
<dbReference type="Proteomes" id="UP000325177">
    <property type="component" value="Chromosome"/>
</dbReference>
<proteinExistence type="predicted"/>
<keyword evidence="8" id="KW-1185">Reference proteome</keyword>
<dbReference type="RefSeq" id="WP_150025289.1">
    <property type="nucleotide sequence ID" value="NZ_CP043909.1"/>
</dbReference>
<protein>
    <submittedName>
        <fullName evidence="7">LysE family translocator</fullName>
    </submittedName>
</protein>
<keyword evidence="3 6" id="KW-0812">Transmembrane</keyword>
<evidence type="ECO:0000256" key="1">
    <source>
        <dbReference type="ARBA" id="ARBA00004651"/>
    </source>
</evidence>
<keyword evidence="5 6" id="KW-0472">Membrane</keyword>
<dbReference type="EMBL" id="CP043909">
    <property type="protein sequence ID" value="QER38899.1"/>
    <property type="molecule type" value="Genomic_DNA"/>
</dbReference>
<keyword evidence="2" id="KW-1003">Cell membrane</keyword>
<sequence length="201" mass="22484">MNEILTVGLITLLAVISPGADFALVTRNSYLYGRNLGICTAYGIACGVWIHISYSLISLNFLKSHLPDFIQLIQYIGAAYLIYIGYKTYTQAAVKLNDNQTNITSWQTFKHGFLTNSLNPKTTLFVMSIYSQIMTIENQLFTLLAYGIFISSSHLIWFSLITIFCSTPAIRHKILAKQLLLNRLIGMILSGLGLSLLFTNL</sequence>
<reference evidence="7 8" key="1">
    <citation type="submission" date="2019-09" db="EMBL/GenBank/DDBJ databases">
        <title>Acinetobacter sp. C16S1 isolated from saline soil.</title>
        <authorList>
            <person name="Xu L."/>
            <person name="Sun J.-Q."/>
        </authorList>
    </citation>
    <scope>NUCLEOTIDE SEQUENCE [LARGE SCALE GENOMIC DNA]</scope>
    <source>
        <strain evidence="7 8">C16S1</strain>
    </source>
</reference>
<dbReference type="KEGG" id="asue:F2A31_03975"/>
<feature type="transmembrane region" description="Helical" evidence="6">
    <location>
        <begin position="143"/>
        <end position="167"/>
    </location>
</feature>
<evidence type="ECO:0000256" key="5">
    <source>
        <dbReference type="ARBA" id="ARBA00023136"/>
    </source>
</evidence>
<dbReference type="InterPro" id="IPR001123">
    <property type="entry name" value="LeuE-type"/>
</dbReference>
<evidence type="ECO:0000256" key="6">
    <source>
        <dbReference type="SAM" id="Phobius"/>
    </source>
</evidence>
<dbReference type="Pfam" id="PF01810">
    <property type="entry name" value="LysE"/>
    <property type="match status" value="1"/>
</dbReference>
<feature type="transmembrane region" description="Helical" evidence="6">
    <location>
        <begin position="179"/>
        <end position="198"/>
    </location>
</feature>
<comment type="subcellular location">
    <subcellularLocation>
        <location evidence="1">Cell membrane</location>
        <topology evidence="1">Multi-pass membrane protein</topology>
    </subcellularLocation>
</comment>
<dbReference type="PANTHER" id="PTHR30086:SF21">
    <property type="entry name" value="TRANSPORT PROTEIN"/>
    <property type="match status" value="1"/>
</dbReference>
<keyword evidence="4 6" id="KW-1133">Transmembrane helix</keyword>
<dbReference type="GO" id="GO:0005886">
    <property type="term" value="C:plasma membrane"/>
    <property type="evidence" value="ECO:0007669"/>
    <property type="project" value="UniProtKB-SubCell"/>
</dbReference>
<accession>A0A5P1UPQ3</accession>
<organism evidence="7 8">
    <name type="scientific">Acinetobacter suaedae</name>
    <dbReference type="NCBI Taxonomy" id="2609668"/>
    <lineage>
        <taxon>Bacteria</taxon>
        <taxon>Pseudomonadati</taxon>
        <taxon>Pseudomonadota</taxon>
        <taxon>Gammaproteobacteria</taxon>
        <taxon>Moraxellales</taxon>
        <taxon>Moraxellaceae</taxon>
        <taxon>Acinetobacter</taxon>
    </lineage>
</organism>
<evidence type="ECO:0000313" key="7">
    <source>
        <dbReference type="EMBL" id="QER38899.1"/>
    </source>
</evidence>
<name>A0A5P1UPQ3_9GAMM</name>
<evidence type="ECO:0000256" key="3">
    <source>
        <dbReference type="ARBA" id="ARBA00022692"/>
    </source>
</evidence>
<feature type="transmembrane region" description="Helical" evidence="6">
    <location>
        <begin position="35"/>
        <end position="57"/>
    </location>
</feature>